<dbReference type="Gene3D" id="2.40.40.10">
    <property type="entry name" value="RlpA-like domain"/>
    <property type="match status" value="1"/>
</dbReference>
<dbReference type="CDD" id="cd22270">
    <property type="entry name" value="DPBB_kiwellin-like"/>
    <property type="match status" value="1"/>
</dbReference>
<evidence type="ECO:0000256" key="2">
    <source>
        <dbReference type="ARBA" id="ARBA00005592"/>
    </source>
</evidence>
<comment type="similarity">
    <text evidence="2">Belongs to the kiwellin family.</text>
</comment>
<comment type="subcellular location">
    <subcellularLocation>
        <location evidence="1">Secreted</location>
    </subcellularLocation>
</comment>
<dbReference type="GO" id="GO:0005576">
    <property type="term" value="C:extracellular region"/>
    <property type="evidence" value="ECO:0007669"/>
    <property type="project" value="UniProtKB-SubCell"/>
</dbReference>
<evidence type="ECO:0000256" key="3">
    <source>
        <dbReference type="ARBA" id="ARBA00022525"/>
    </source>
</evidence>
<dbReference type="EMBL" id="JBBNAE010000001">
    <property type="protein sequence ID" value="KAK9153951.1"/>
    <property type="molecule type" value="Genomic_DNA"/>
</dbReference>
<evidence type="ECO:0000313" key="7">
    <source>
        <dbReference type="Proteomes" id="UP001417504"/>
    </source>
</evidence>
<protein>
    <recommendedName>
        <fullName evidence="8">Kiwellin</fullName>
    </recommendedName>
</protein>
<evidence type="ECO:0000256" key="4">
    <source>
        <dbReference type="ARBA" id="ARBA00022729"/>
    </source>
</evidence>
<evidence type="ECO:0000256" key="5">
    <source>
        <dbReference type="SAM" id="SignalP"/>
    </source>
</evidence>
<evidence type="ECO:0000256" key="1">
    <source>
        <dbReference type="ARBA" id="ARBA00004613"/>
    </source>
</evidence>
<proteinExistence type="inferred from homology"/>
<evidence type="ECO:0008006" key="8">
    <source>
        <dbReference type="Google" id="ProtNLM"/>
    </source>
</evidence>
<name>A0AAP0KJZ1_9MAGN</name>
<comment type="caution">
    <text evidence="6">The sequence shown here is derived from an EMBL/GenBank/DDBJ whole genome shotgun (WGS) entry which is preliminary data.</text>
</comment>
<dbReference type="SUPFAM" id="SSF50685">
    <property type="entry name" value="Barwin-like endoglucanases"/>
    <property type="match status" value="1"/>
</dbReference>
<evidence type="ECO:0000313" key="6">
    <source>
        <dbReference type="EMBL" id="KAK9153951.1"/>
    </source>
</evidence>
<dbReference type="Pfam" id="PF24300">
    <property type="entry name" value="KWL1"/>
    <property type="match status" value="1"/>
</dbReference>
<reference evidence="6 7" key="1">
    <citation type="submission" date="2024-01" db="EMBL/GenBank/DDBJ databases">
        <title>Genome assemblies of Stephania.</title>
        <authorList>
            <person name="Yang L."/>
        </authorList>
    </citation>
    <scope>NUCLEOTIDE SEQUENCE [LARGE SCALE GENOMIC DNA]</scope>
    <source>
        <strain evidence="6">QJT</strain>
        <tissue evidence="6">Leaf</tissue>
    </source>
</reference>
<accession>A0AAP0KJZ1</accession>
<dbReference type="PROSITE" id="PS51257">
    <property type="entry name" value="PROKAR_LIPOPROTEIN"/>
    <property type="match status" value="1"/>
</dbReference>
<feature type="signal peptide" evidence="5">
    <location>
        <begin position="1"/>
        <end position="23"/>
    </location>
</feature>
<dbReference type="InterPro" id="IPR039271">
    <property type="entry name" value="Kiwellin-like"/>
</dbReference>
<dbReference type="AlphaFoldDB" id="A0AAP0KJZ1"/>
<organism evidence="6 7">
    <name type="scientific">Stephania japonica</name>
    <dbReference type="NCBI Taxonomy" id="461633"/>
    <lineage>
        <taxon>Eukaryota</taxon>
        <taxon>Viridiplantae</taxon>
        <taxon>Streptophyta</taxon>
        <taxon>Embryophyta</taxon>
        <taxon>Tracheophyta</taxon>
        <taxon>Spermatophyta</taxon>
        <taxon>Magnoliopsida</taxon>
        <taxon>Ranunculales</taxon>
        <taxon>Menispermaceae</taxon>
        <taxon>Menispermoideae</taxon>
        <taxon>Cissampelideae</taxon>
        <taxon>Stephania</taxon>
    </lineage>
</organism>
<feature type="chain" id="PRO_5043037647" description="Kiwellin" evidence="5">
    <location>
        <begin position="24"/>
        <end position="225"/>
    </location>
</feature>
<keyword evidence="3" id="KW-0964">Secreted</keyword>
<sequence length="225" mass="23433">MAPFKSSLAFLLIFHIVVVVVVPDHNHLVSAISSCGGSCRNLNDCARQLICINGKCNDDPDVGTHICGGGSPPSGGGGGGGSGCGQSGMLTCSGKTYPTYTCSPQVTSSTRAKLTNNNFEEGGDGGGPSECDGKYHFNTERIVALSTGWYAGGSRCGRMIRITAQNGKSTTAKVVDECDSRNGCDKEHDYQPPCANNIVDGSNAVWNDLGLNTDIGVVDETWTMA</sequence>
<keyword evidence="7" id="KW-1185">Reference proteome</keyword>
<dbReference type="InterPro" id="IPR036908">
    <property type="entry name" value="RlpA-like_sf"/>
</dbReference>
<dbReference type="PANTHER" id="PTHR33191:SF9">
    <property type="entry name" value="RIPENING-RELATED PROTEIN 2-RELATED"/>
    <property type="match status" value="1"/>
</dbReference>
<gene>
    <name evidence="6" type="ORF">Sjap_001431</name>
</gene>
<dbReference type="Proteomes" id="UP001417504">
    <property type="component" value="Unassembled WGS sequence"/>
</dbReference>
<dbReference type="PANTHER" id="PTHR33191">
    <property type="entry name" value="RIPENING-RELATED PROTEIN 2-RELATED"/>
    <property type="match status" value="1"/>
</dbReference>
<keyword evidence="4 5" id="KW-0732">Signal</keyword>